<comment type="cofactor">
    <cofactor evidence="2 8 9">
        <name>Mg(2+)</name>
        <dbReference type="ChEBI" id="CHEBI:18420"/>
    </cofactor>
</comment>
<evidence type="ECO:0000256" key="3">
    <source>
        <dbReference type="ARBA" id="ARBA00009759"/>
    </source>
</evidence>
<comment type="catalytic activity">
    <reaction evidence="1 9">
        <text>a myo-inositol phosphate + H2O = myo-inositol + phosphate</text>
        <dbReference type="Rhea" id="RHEA:24056"/>
        <dbReference type="ChEBI" id="CHEBI:15377"/>
        <dbReference type="ChEBI" id="CHEBI:17268"/>
        <dbReference type="ChEBI" id="CHEBI:43474"/>
        <dbReference type="ChEBI" id="CHEBI:84139"/>
        <dbReference type="EC" id="3.1.3.25"/>
    </reaction>
</comment>
<keyword evidence="6 8" id="KW-0460">Magnesium</keyword>
<keyword evidence="4 8" id="KW-0479">Metal-binding</keyword>
<evidence type="ECO:0000313" key="11">
    <source>
        <dbReference type="Proteomes" id="UP000245634"/>
    </source>
</evidence>
<feature type="binding site" evidence="8">
    <location>
        <position position="223"/>
    </location>
    <ligand>
        <name>Mg(2+)</name>
        <dbReference type="ChEBI" id="CHEBI:18420"/>
        <label>1</label>
        <note>catalytic</note>
    </ligand>
</feature>
<feature type="binding site" evidence="8">
    <location>
        <position position="68"/>
    </location>
    <ligand>
        <name>Mg(2+)</name>
        <dbReference type="ChEBI" id="CHEBI:18420"/>
        <label>1</label>
        <note>catalytic</note>
    </ligand>
</feature>
<sequence>MNSLQIEEQAILAAREAGALIRQKCGRAAQTIVKSNDYDLVTEVDKACEELIRRRLAEQAPTHHILGEEGVAPGSAASAQAVEESRDAEVLWIIDPIDGTTNFIHGFPNSVVSIGVAQRGELLVGVIYDPFRDEMFTARRGEGAFLNGERLSVSKEATLQESVLATGFPVDTKGARAINMRGMQALAPTVRNFRALGTAALHLAYVAAGRLTGFWEMDLNAWDLSAGSLLIQEAGGRVTDTRGVEYHLGVRHIAATNGLVHDDLLRVLVESRATGYEAE</sequence>
<accession>A0A316D2E4</accession>
<dbReference type="PROSITE" id="PS00629">
    <property type="entry name" value="IMP_1"/>
    <property type="match status" value="1"/>
</dbReference>
<name>A0A316D2E4_9BACL</name>
<evidence type="ECO:0000256" key="7">
    <source>
        <dbReference type="ARBA" id="ARBA00063608"/>
    </source>
</evidence>
<feature type="binding site" evidence="8">
    <location>
        <position position="98"/>
    </location>
    <ligand>
        <name>Mg(2+)</name>
        <dbReference type="ChEBI" id="CHEBI:18420"/>
        <label>1</label>
        <note>catalytic</note>
    </ligand>
</feature>
<dbReference type="InterPro" id="IPR000760">
    <property type="entry name" value="Inositol_monophosphatase-like"/>
</dbReference>
<comment type="similarity">
    <text evidence="3 9">Belongs to the inositol monophosphatase superfamily.</text>
</comment>
<comment type="subunit">
    <text evidence="7">Homodimer. The rRNA transcription and antitermination complex (rrnTAC) consists of RNA polymerase (RNAP), NusA, NusB, NusE (rpsJ), NusG, SubB, ribosomal protein S4, DNA and precursor rRNA; S4 is more flexible than other subunits.</text>
</comment>
<dbReference type="OrthoDB" id="9772456at2"/>
<dbReference type="GO" id="GO:0006020">
    <property type="term" value="P:inositol metabolic process"/>
    <property type="evidence" value="ECO:0007669"/>
    <property type="project" value="TreeGrafter"/>
</dbReference>
<dbReference type="GO" id="GO:0007165">
    <property type="term" value="P:signal transduction"/>
    <property type="evidence" value="ECO:0007669"/>
    <property type="project" value="TreeGrafter"/>
</dbReference>
<dbReference type="AlphaFoldDB" id="A0A316D2E4"/>
<organism evidence="10 11">
    <name type="scientific">Tumebacillus permanentifrigoris</name>
    <dbReference type="NCBI Taxonomy" id="378543"/>
    <lineage>
        <taxon>Bacteria</taxon>
        <taxon>Bacillati</taxon>
        <taxon>Bacillota</taxon>
        <taxon>Bacilli</taxon>
        <taxon>Bacillales</taxon>
        <taxon>Alicyclobacillaceae</taxon>
        <taxon>Tumebacillus</taxon>
    </lineage>
</organism>
<evidence type="ECO:0000313" key="10">
    <source>
        <dbReference type="EMBL" id="PWK05044.1"/>
    </source>
</evidence>
<dbReference type="EC" id="3.1.3.25" evidence="9"/>
<reference evidence="10 11" key="1">
    <citation type="submission" date="2018-05" db="EMBL/GenBank/DDBJ databases">
        <title>Genomic Encyclopedia of Type Strains, Phase IV (KMG-IV): sequencing the most valuable type-strain genomes for metagenomic binning, comparative biology and taxonomic classification.</title>
        <authorList>
            <person name="Goeker M."/>
        </authorList>
    </citation>
    <scope>NUCLEOTIDE SEQUENCE [LARGE SCALE GENOMIC DNA]</scope>
    <source>
        <strain evidence="10 11">DSM 18773</strain>
    </source>
</reference>
<dbReference type="PANTHER" id="PTHR20854:SF49">
    <property type="entry name" value="INOSITOL-1-MONOPHOSPHATASE"/>
    <property type="match status" value="1"/>
</dbReference>
<feature type="binding site" evidence="8">
    <location>
        <position position="97"/>
    </location>
    <ligand>
        <name>Mg(2+)</name>
        <dbReference type="ChEBI" id="CHEBI:18420"/>
        <label>1</label>
        <note>catalytic</note>
    </ligand>
</feature>
<dbReference type="Proteomes" id="UP000245634">
    <property type="component" value="Unassembled WGS sequence"/>
</dbReference>
<dbReference type="InterPro" id="IPR020583">
    <property type="entry name" value="Inositol_monoP_metal-BS"/>
</dbReference>
<dbReference type="CDD" id="cd01639">
    <property type="entry name" value="IMPase"/>
    <property type="match status" value="1"/>
</dbReference>
<dbReference type="PRINTS" id="PR01959">
    <property type="entry name" value="SBIMPHPHTASE"/>
</dbReference>
<evidence type="ECO:0000256" key="5">
    <source>
        <dbReference type="ARBA" id="ARBA00022801"/>
    </source>
</evidence>
<evidence type="ECO:0000256" key="6">
    <source>
        <dbReference type="ARBA" id="ARBA00022842"/>
    </source>
</evidence>
<dbReference type="PRINTS" id="PR00377">
    <property type="entry name" value="IMPHPHTASES"/>
</dbReference>
<evidence type="ECO:0000256" key="9">
    <source>
        <dbReference type="RuleBase" id="RU364068"/>
    </source>
</evidence>
<dbReference type="FunFam" id="3.30.540.10:FF:000013">
    <property type="entry name" value="Inositol-1-monophosphatase"/>
    <property type="match status" value="1"/>
</dbReference>
<keyword evidence="11" id="KW-1185">Reference proteome</keyword>
<dbReference type="GO" id="GO:0008934">
    <property type="term" value="F:inositol monophosphate 1-phosphatase activity"/>
    <property type="evidence" value="ECO:0007669"/>
    <property type="project" value="InterPro"/>
</dbReference>
<dbReference type="Gene3D" id="3.30.540.10">
    <property type="entry name" value="Fructose-1,6-Bisphosphatase, subunit A, domain 1"/>
    <property type="match status" value="1"/>
</dbReference>
<evidence type="ECO:0000256" key="4">
    <source>
        <dbReference type="ARBA" id="ARBA00022723"/>
    </source>
</evidence>
<protein>
    <recommendedName>
        <fullName evidence="9">Inositol-1-monophosphatase</fullName>
        <ecNumber evidence="9">3.1.3.25</ecNumber>
    </recommendedName>
</protein>
<dbReference type="PANTHER" id="PTHR20854">
    <property type="entry name" value="INOSITOL MONOPHOSPHATASE"/>
    <property type="match status" value="1"/>
</dbReference>
<evidence type="ECO:0000256" key="2">
    <source>
        <dbReference type="ARBA" id="ARBA00001946"/>
    </source>
</evidence>
<dbReference type="RefSeq" id="WP_109691333.1">
    <property type="nucleotide sequence ID" value="NZ_QGGL01000028.1"/>
</dbReference>
<dbReference type="InterPro" id="IPR022337">
    <property type="entry name" value="Inositol_monophosphatase_SuhB"/>
</dbReference>
<dbReference type="GO" id="GO:0046872">
    <property type="term" value="F:metal ion binding"/>
    <property type="evidence" value="ECO:0007669"/>
    <property type="project" value="UniProtKB-KW"/>
</dbReference>
<evidence type="ECO:0000256" key="1">
    <source>
        <dbReference type="ARBA" id="ARBA00001033"/>
    </source>
</evidence>
<keyword evidence="5 9" id="KW-0378">Hydrolase</keyword>
<dbReference type="InterPro" id="IPR033942">
    <property type="entry name" value="IMPase"/>
</dbReference>
<evidence type="ECO:0000256" key="8">
    <source>
        <dbReference type="PIRSR" id="PIRSR600760-2"/>
    </source>
</evidence>
<comment type="caution">
    <text evidence="10">The sequence shown here is derived from an EMBL/GenBank/DDBJ whole genome shotgun (WGS) entry which is preliminary data.</text>
</comment>
<feature type="binding site" evidence="8">
    <location>
        <position position="95"/>
    </location>
    <ligand>
        <name>Mg(2+)</name>
        <dbReference type="ChEBI" id="CHEBI:18420"/>
        <label>1</label>
        <note>catalytic</note>
    </ligand>
</feature>
<dbReference type="EMBL" id="QGGL01000028">
    <property type="protein sequence ID" value="PWK05044.1"/>
    <property type="molecule type" value="Genomic_DNA"/>
</dbReference>
<dbReference type="SUPFAM" id="SSF56655">
    <property type="entry name" value="Carbohydrate phosphatase"/>
    <property type="match status" value="1"/>
</dbReference>
<dbReference type="Pfam" id="PF00459">
    <property type="entry name" value="Inositol_P"/>
    <property type="match status" value="1"/>
</dbReference>
<proteinExistence type="inferred from homology"/>
<dbReference type="Gene3D" id="3.40.190.80">
    <property type="match status" value="1"/>
</dbReference>
<gene>
    <name evidence="10" type="ORF">C7459_12815</name>
</gene>